<name>A0A371IZW5_9FIRM</name>
<dbReference type="RefSeq" id="WP_094369737.1">
    <property type="nucleotide sequence ID" value="NZ_NOJY02000039.1"/>
</dbReference>
<proteinExistence type="predicted"/>
<dbReference type="EMBL" id="NOJY02000039">
    <property type="protein sequence ID" value="RDY25984.1"/>
    <property type="molecule type" value="Genomic_DNA"/>
</dbReference>
<dbReference type="Proteomes" id="UP000215694">
    <property type="component" value="Unassembled WGS sequence"/>
</dbReference>
<dbReference type="SUPFAM" id="SSF46785">
    <property type="entry name" value="Winged helix' DNA-binding domain"/>
    <property type="match status" value="1"/>
</dbReference>
<dbReference type="InterPro" id="IPR005149">
    <property type="entry name" value="Tscrpt_reg_PadR_N"/>
</dbReference>
<dbReference type="AlphaFoldDB" id="A0A371IZW5"/>
<dbReference type="InterPro" id="IPR036388">
    <property type="entry name" value="WH-like_DNA-bd_sf"/>
</dbReference>
<protein>
    <submittedName>
        <fullName evidence="2">PadR family transcriptional regulator</fullName>
    </submittedName>
</protein>
<dbReference type="OrthoDB" id="9808017at2"/>
<sequence length="106" mass="12277">MSITSDLIRGHTETIILSSLIKGDTYGYEINKNIKEKTNNEYELKEATLYSAFRRLEDGGMITSYWGNENKGARRRYYSITPLGKSTYEKNKVDWEQAKKLIDSLI</sequence>
<evidence type="ECO:0000313" key="3">
    <source>
        <dbReference type="Proteomes" id="UP000215694"/>
    </source>
</evidence>
<dbReference type="Pfam" id="PF03551">
    <property type="entry name" value="PadR"/>
    <property type="match status" value="1"/>
</dbReference>
<accession>A0A371IZW5</accession>
<evidence type="ECO:0000259" key="1">
    <source>
        <dbReference type="Pfam" id="PF03551"/>
    </source>
</evidence>
<organism evidence="2 3">
    <name type="scientific">Romboutsia weinsteinii</name>
    <dbReference type="NCBI Taxonomy" id="2020949"/>
    <lineage>
        <taxon>Bacteria</taxon>
        <taxon>Bacillati</taxon>
        <taxon>Bacillota</taxon>
        <taxon>Clostridia</taxon>
        <taxon>Peptostreptococcales</taxon>
        <taxon>Peptostreptococcaceae</taxon>
        <taxon>Romboutsia</taxon>
    </lineage>
</organism>
<evidence type="ECO:0000313" key="2">
    <source>
        <dbReference type="EMBL" id="RDY25984.1"/>
    </source>
</evidence>
<gene>
    <name evidence="2" type="ORF">CHL78_015495</name>
</gene>
<dbReference type="PANTHER" id="PTHR33169">
    <property type="entry name" value="PADR-FAMILY TRANSCRIPTIONAL REGULATOR"/>
    <property type="match status" value="1"/>
</dbReference>
<dbReference type="Gene3D" id="1.10.10.10">
    <property type="entry name" value="Winged helix-like DNA-binding domain superfamily/Winged helix DNA-binding domain"/>
    <property type="match status" value="1"/>
</dbReference>
<feature type="domain" description="Transcription regulator PadR N-terminal" evidence="1">
    <location>
        <begin position="16"/>
        <end position="89"/>
    </location>
</feature>
<reference evidence="2 3" key="1">
    <citation type="journal article" date="2017" name="Genome Announc.">
        <title>Draft Genome Sequence of Romboutsia weinsteinii sp. nov. Strain CCRI-19649(T) Isolated from Surface Water.</title>
        <authorList>
            <person name="Maheux A.F."/>
            <person name="Boudreau D.K."/>
            <person name="Berube E."/>
            <person name="Boissinot M."/>
            <person name="Cantin P."/>
            <person name="Raymond F."/>
            <person name="Corbeil J."/>
            <person name="Omar R.F."/>
            <person name="Bergeron M.G."/>
        </authorList>
    </citation>
    <scope>NUCLEOTIDE SEQUENCE [LARGE SCALE GENOMIC DNA]</scope>
    <source>
        <strain evidence="2 3">CCRI-19649</strain>
    </source>
</reference>
<dbReference type="InterPro" id="IPR052509">
    <property type="entry name" value="Metal_resp_DNA-bind_regulator"/>
</dbReference>
<dbReference type="PANTHER" id="PTHR33169:SF14">
    <property type="entry name" value="TRANSCRIPTIONAL REGULATOR RV3488"/>
    <property type="match status" value="1"/>
</dbReference>
<comment type="caution">
    <text evidence="2">The sequence shown here is derived from an EMBL/GenBank/DDBJ whole genome shotgun (WGS) entry which is preliminary data.</text>
</comment>
<dbReference type="InterPro" id="IPR036390">
    <property type="entry name" value="WH_DNA-bd_sf"/>
</dbReference>
<keyword evidence="3" id="KW-1185">Reference proteome</keyword>